<evidence type="ECO:0000313" key="8">
    <source>
        <dbReference type="Proteomes" id="UP001489004"/>
    </source>
</evidence>
<evidence type="ECO:0000256" key="6">
    <source>
        <dbReference type="ARBA" id="ARBA00023273"/>
    </source>
</evidence>
<evidence type="ECO:0000256" key="5">
    <source>
        <dbReference type="ARBA" id="ARBA00023212"/>
    </source>
</evidence>
<keyword evidence="8" id="KW-1185">Reference proteome</keyword>
<accession>A0AAW1PNX9</accession>
<dbReference type="PANTHER" id="PTHR31078:SF1">
    <property type="entry name" value="CILIA- AND FLAGELLA-ASSOCIATED PROTEIN 300"/>
    <property type="match status" value="1"/>
</dbReference>
<reference evidence="7 8" key="1">
    <citation type="journal article" date="2024" name="Nat. Commun.">
        <title>Phylogenomics reveals the evolutionary origins of lichenization in chlorophyte algae.</title>
        <authorList>
            <person name="Puginier C."/>
            <person name="Libourel C."/>
            <person name="Otte J."/>
            <person name="Skaloud P."/>
            <person name="Haon M."/>
            <person name="Grisel S."/>
            <person name="Petersen M."/>
            <person name="Berrin J.G."/>
            <person name="Delaux P.M."/>
            <person name="Dal Grande F."/>
            <person name="Keller J."/>
        </authorList>
    </citation>
    <scope>NUCLEOTIDE SEQUENCE [LARGE SCALE GENOMIC DNA]</scope>
    <source>
        <strain evidence="7 8">SAG 2043</strain>
    </source>
</reference>
<name>A0AAW1PNX9_9CHLO</name>
<keyword evidence="5" id="KW-0206">Cytoskeleton</keyword>
<evidence type="ECO:0000256" key="4">
    <source>
        <dbReference type="ARBA" id="ARBA00022490"/>
    </source>
</evidence>
<organism evidence="7 8">
    <name type="scientific">[Myrmecia] bisecta</name>
    <dbReference type="NCBI Taxonomy" id="41462"/>
    <lineage>
        <taxon>Eukaryota</taxon>
        <taxon>Viridiplantae</taxon>
        <taxon>Chlorophyta</taxon>
        <taxon>core chlorophytes</taxon>
        <taxon>Trebouxiophyceae</taxon>
        <taxon>Trebouxiales</taxon>
        <taxon>Trebouxiaceae</taxon>
        <taxon>Myrmecia</taxon>
    </lineage>
</organism>
<sequence length="264" mass="29903">MTVEADGPGPSFHFHALPAKSAFADAYVTSNLKKWGMHGTSRVWYFRYDKAYHKMQAHDLIMDLLADPEARQHLQVAQKGNSWQALSGKVTVDTEVIPATLTKMSLFDRLRTDAEPAIVRDNGSIVKCMEDIMDGFQVSDMLRDLLLSKDSENAALFSEQDTAQFLFRVFRHLCLGGAINQFEDNIEAYLDVTKKIYKELISVQKSLSGSGLEVSSAVYCLKSVETNGGWQLFPHASANNFCYITMDPLKRHCKVWYHAFMPFW</sequence>
<evidence type="ECO:0000313" key="7">
    <source>
        <dbReference type="EMBL" id="KAK9811465.1"/>
    </source>
</evidence>
<dbReference type="InterPro" id="IPR029416">
    <property type="entry name" value="CFAP300"/>
</dbReference>
<protein>
    <recommendedName>
        <fullName evidence="3">Cilia- and flagella-associated protein 300</fullName>
    </recommendedName>
</protein>
<dbReference type="EMBL" id="JALJOR010000009">
    <property type="protein sequence ID" value="KAK9811465.1"/>
    <property type="molecule type" value="Genomic_DNA"/>
</dbReference>
<dbReference type="Proteomes" id="UP001489004">
    <property type="component" value="Unassembled WGS sequence"/>
</dbReference>
<dbReference type="PANTHER" id="PTHR31078">
    <property type="entry name" value="CILIA- AND FLAGELLA-ASSOCIATED PROTEIN 300"/>
    <property type="match status" value="1"/>
</dbReference>
<dbReference type="Pfam" id="PF14926">
    <property type="entry name" value="CFAP300"/>
    <property type="match status" value="1"/>
</dbReference>
<evidence type="ECO:0000256" key="1">
    <source>
        <dbReference type="ARBA" id="ARBA00004430"/>
    </source>
</evidence>
<comment type="caution">
    <text evidence="7">The sequence shown here is derived from an EMBL/GenBank/DDBJ whole genome shotgun (WGS) entry which is preliminary data.</text>
</comment>
<dbReference type="GO" id="GO:0005930">
    <property type="term" value="C:axoneme"/>
    <property type="evidence" value="ECO:0007669"/>
    <property type="project" value="UniProtKB-SubCell"/>
</dbReference>
<proteinExistence type="inferred from homology"/>
<dbReference type="AlphaFoldDB" id="A0AAW1PNX9"/>
<evidence type="ECO:0000256" key="2">
    <source>
        <dbReference type="ARBA" id="ARBA00009205"/>
    </source>
</evidence>
<keyword evidence="6" id="KW-0966">Cell projection</keyword>
<comment type="similarity">
    <text evidence="2">Belongs to the CFAP300 family.</text>
</comment>
<keyword evidence="4" id="KW-0963">Cytoplasm</keyword>
<gene>
    <name evidence="7" type="ORF">WJX72_004407</name>
</gene>
<comment type="subcellular location">
    <subcellularLocation>
        <location evidence="1">Cytoplasm</location>
        <location evidence="1">Cytoskeleton</location>
        <location evidence="1">Cilium axoneme</location>
    </subcellularLocation>
</comment>
<evidence type="ECO:0000256" key="3">
    <source>
        <dbReference type="ARBA" id="ARBA00022174"/>
    </source>
</evidence>